<accession>A0ACC8XBC9</accession>
<name>A0ACC8XBC9_9FIRM</name>
<gene>
    <name evidence="1" type="ORF">AN640_01640</name>
</gene>
<sequence length="208" mass="24478">MSMSYITYLNLYNKPVSIIIDENIIVPKLLPNEFLSYKKIDEGYHYLNIHQEDTQDLLYTKKINLKPNASFTLIVSFTYDNQAVKGNLISEGGIPIKSEQCFVKIGNFAKKFNSINLICKNKIDEPIYNHNLEYTILSPYIISNPGKFQLIIQDEDNKEYTINLPKFKLYRYYSFYIINVQSSKKYAIMRNIDMVSYKKLDHITKFYV</sequence>
<evidence type="ECO:0000313" key="1">
    <source>
        <dbReference type="EMBL" id="ONI39748.1"/>
    </source>
</evidence>
<organism evidence="1 2">
    <name type="scientific">Candidatus Epulonipiscium fishelsonii</name>
    <dbReference type="NCBI Taxonomy" id="77094"/>
    <lineage>
        <taxon>Bacteria</taxon>
        <taxon>Bacillati</taxon>
        <taxon>Bacillota</taxon>
        <taxon>Clostridia</taxon>
        <taxon>Lachnospirales</taxon>
        <taxon>Lachnospiraceae</taxon>
        <taxon>Candidatus Epulonipiscium</taxon>
    </lineage>
</organism>
<reference evidence="1" key="1">
    <citation type="submission" date="2016-08" db="EMBL/GenBank/DDBJ databases">
        <authorList>
            <person name="Ngugi D.K."/>
            <person name="Miyake S."/>
            <person name="Stingl U."/>
        </authorList>
    </citation>
    <scope>NUCLEOTIDE SEQUENCE</scope>
    <source>
        <strain evidence="1">SCG-D08WGA-EpuloA1</strain>
    </source>
</reference>
<proteinExistence type="predicted"/>
<evidence type="ECO:0000313" key="2">
    <source>
        <dbReference type="Proteomes" id="UP000188637"/>
    </source>
</evidence>
<comment type="caution">
    <text evidence="1">The sequence shown here is derived from an EMBL/GenBank/DDBJ whole genome shotgun (WGS) entry which is preliminary data.</text>
</comment>
<protein>
    <submittedName>
        <fullName evidence="1">Uncharacterized protein</fullName>
    </submittedName>
</protein>
<dbReference type="Proteomes" id="UP000188637">
    <property type="component" value="Unassembled WGS sequence"/>
</dbReference>
<keyword evidence="2" id="KW-1185">Reference proteome</keyword>
<dbReference type="EMBL" id="LJHD01000253">
    <property type="protein sequence ID" value="ONI39748.1"/>
    <property type="molecule type" value="Genomic_DNA"/>
</dbReference>